<accession>A0ACC1Z165</accession>
<evidence type="ECO:0000313" key="2">
    <source>
        <dbReference type="Proteomes" id="UP001164539"/>
    </source>
</evidence>
<evidence type="ECO:0000313" key="1">
    <source>
        <dbReference type="EMBL" id="KAJ4729053.1"/>
    </source>
</evidence>
<proteinExistence type="predicted"/>
<keyword evidence="2" id="KW-1185">Reference proteome</keyword>
<gene>
    <name evidence="1" type="ORF">OWV82_001896</name>
</gene>
<protein>
    <submittedName>
        <fullName evidence="1">Xyloglucan endotransglucosylase/hydrolase family protein</fullName>
    </submittedName>
</protein>
<name>A0ACC1Z165_MELAZ</name>
<comment type="caution">
    <text evidence="1">The sequence shown here is derived from an EMBL/GenBank/DDBJ whole genome shotgun (WGS) entry which is preliminary data.</text>
</comment>
<organism evidence="1 2">
    <name type="scientific">Melia azedarach</name>
    <name type="common">Chinaberry tree</name>
    <dbReference type="NCBI Taxonomy" id="155640"/>
    <lineage>
        <taxon>Eukaryota</taxon>
        <taxon>Viridiplantae</taxon>
        <taxon>Streptophyta</taxon>
        <taxon>Embryophyta</taxon>
        <taxon>Tracheophyta</taxon>
        <taxon>Spermatophyta</taxon>
        <taxon>Magnoliopsida</taxon>
        <taxon>eudicotyledons</taxon>
        <taxon>Gunneridae</taxon>
        <taxon>Pentapetalae</taxon>
        <taxon>rosids</taxon>
        <taxon>malvids</taxon>
        <taxon>Sapindales</taxon>
        <taxon>Meliaceae</taxon>
        <taxon>Melia</taxon>
    </lineage>
</organism>
<reference evidence="1 2" key="1">
    <citation type="journal article" date="2023" name="Science">
        <title>Complex scaffold remodeling in plant triterpene biosynthesis.</title>
        <authorList>
            <person name="De La Pena R."/>
            <person name="Hodgson H."/>
            <person name="Liu J.C."/>
            <person name="Stephenson M.J."/>
            <person name="Martin A.C."/>
            <person name="Owen C."/>
            <person name="Harkess A."/>
            <person name="Leebens-Mack J."/>
            <person name="Jimenez L.E."/>
            <person name="Osbourn A."/>
            <person name="Sattely E.S."/>
        </authorList>
    </citation>
    <scope>NUCLEOTIDE SEQUENCE [LARGE SCALE GENOMIC DNA]</scope>
    <source>
        <strain evidence="2">cv. JPN11</strain>
        <tissue evidence="1">Leaf</tissue>
    </source>
</reference>
<dbReference type="EMBL" id="CM051394">
    <property type="protein sequence ID" value="KAJ4729053.1"/>
    <property type="molecule type" value="Genomic_DNA"/>
</dbReference>
<sequence>MSMARSVMWLPSSVVTLVFCILITCEPVTVSANFNELVNITWGDGRGKISGSGDELSLTIDKASGSGFKSKSDYHFARFDIEIKLIPNNSSGLVTTFFVSAPGEVRDEIDLEFLGNVTGEPVTLHTNVFAEGQGRRERGFHLWFDASADYHKYSIVWNPQRIIFMVDDKAIRVHENLMNIGVPYPTRQRMWLYASLWNADQWATQGGRLKTDWSKGPFTVHYRNLKVTPYDGNNQTLTEDDKANIIRIDKEFKIYDHCNFNIHPLECNKPA</sequence>
<dbReference type="Proteomes" id="UP001164539">
    <property type="component" value="Chromosome 1"/>
</dbReference>